<accession>A0ACC2EFR3</accession>
<reference evidence="2" key="1">
    <citation type="journal article" date="2024" name="Proc. Natl. Acad. Sci. U.S.A.">
        <title>Extraordinary preservation of gene collinearity over three hundred million years revealed in homosporous lycophytes.</title>
        <authorList>
            <person name="Li C."/>
            <person name="Wickell D."/>
            <person name="Kuo L.Y."/>
            <person name="Chen X."/>
            <person name="Nie B."/>
            <person name="Liao X."/>
            <person name="Peng D."/>
            <person name="Ji J."/>
            <person name="Jenkins J."/>
            <person name="Williams M."/>
            <person name="Shu S."/>
            <person name="Plott C."/>
            <person name="Barry K."/>
            <person name="Rajasekar S."/>
            <person name="Grimwood J."/>
            <person name="Han X."/>
            <person name="Sun S."/>
            <person name="Hou Z."/>
            <person name="He W."/>
            <person name="Dai G."/>
            <person name="Sun C."/>
            <person name="Schmutz J."/>
            <person name="Leebens-Mack J.H."/>
            <person name="Li F.W."/>
            <person name="Wang L."/>
        </authorList>
    </citation>
    <scope>NUCLEOTIDE SEQUENCE [LARGE SCALE GENOMIC DNA]</scope>
    <source>
        <strain evidence="2">cv. PW_Plant_1</strain>
    </source>
</reference>
<keyword evidence="2" id="KW-1185">Reference proteome</keyword>
<evidence type="ECO:0000313" key="2">
    <source>
        <dbReference type="Proteomes" id="UP001162992"/>
    </source>
</evidence>
<proteinExistence type="predicted"/>
<gene>
    <name evidence="1" type="ORF">O6H91_02G052000</name>
</gene>
<protein>
    <submittedName>
        <fullName evidence="1">Uncharacterized protein</fullName>
    </submittedName>
</protein>
<organism evidence="1 2">
    <name type="scientific">Diphasiastrum complanatum</name>
    <name type="common">Issler's clubmoss</name>
    <name type="synonym">Lycopodium complanatum</name>
    <dbReference type="NCBI Taxonomy" id="34168"/>
    <lineage>
        <taxon>Eukaryota</taxon>
        <taxon>Viridiplantae</taxon>
        <taxon>Streptophyta</taxon>
        <taxon>Embryophyta</taxon>
        <taxon>Tracheophyta</taxon>
        <taxon>Lycopodiopsida</taxon>
        <taxon>Lycopodiales</taxon>
        <taxon>Lycopodiaceae</taxon>
        <taxon>Lycopodioideae</taxon>
        <taxon>Diphasiastrum</taxon>
    </lineage>
</organism>
<dbReference type="Proteomes" id="UP001162992">
    <property type="component" value="Chromosome 2"/>
</dbReference>
<dbReference type="EMBL" id="CM055093">
    <property type="protein sequence ID" value="KAJ7565187.1"/>
    <property type="molecule type" value="Genomic_DNA"/>
</dbReference>
<sequence length="656" mass="74583">MADNSGCLKSCACLGCTHSCSKRARLNAGLSFYKIMSDTTLNCSNWMKLPVSFVRRLGGSSRGSVILEGPNGQEWKVDMSGVRDDDVGFSRGWKEFSTDHNLKTGDLLVFSMIAESRFLVQHFDETGCEKTAKFRTESFMSTFTGDDVLRNKRTRMQALLTKEFTASKRIFHQLPEAETGEMCLKHVKTEDLNPESKEGQKWCQDQLKLRVKQEVETEAPTPESKEGKTCCQDQFKYRVKKEVETEALTPKGKEGKKGCQDQLKFKVKQEVETEASPPEREEGQKCSPDHLNFRVKQEVGPTPDSKEGNKSSQDQLKFVVKHEVVVEEAGNTSKQQTSAFTRPKSEKLIDDDTMPSNSNKVSAVVPVLNTEHEETENIEGQRQHQKQKSKLPRINRQKYISACYISQRRPVTKLERERTLQAAQSFKSTNPFVVLVIKPSHVYRGFWLALPVKFCRKWLPPANASITLTDPDGLNWQANWLGNPNRCGAGISGGWRRFALDHGLEEGDVCIFELTNREQIVLKVHIFRIVEPINGPNGLHGEEEHPAQASKASNKSCNKGNRKFISMEKATTQKPRSISEVVNNPPRSAPDLEVKSYKVERLFGRRNLKTSKETEYLVSLENTNEIQEIKNFEREREGVWWVRLSHFTEDFLTCHS</sequence>
<name>A0ACC2EFR3_DIPCM</name>
<comment type="caution">
    <text evidence="1">The sequence shown here is derived from an EMBL/GenBank/DDBJ whole genome shotgun (WGS) entry which is preliminary data.</text>
</comment>
<evidence type="ECO:0000313" key="1">
    <source>
        <dbReference type="EMBL" id="KAJ7565187.1"/>
    </source>
</evidence>